<feature type="region of interest" description="Disordered" evidence="2">
    <location>
        <begin position="261"/>
        <end position="536"/>
    </location>
</feature>
<dbReference type="AlphaFoldDB" id="A0A8H3EHP7"/>
<feature type="compositionally biased region" description="Gly residues" evidence="2">
    <location>
        <begin position="618"/>
        <end position="648"/>
    </location>
</feature>
<dbReference type="PANTHER" id="PTHR43364">
    <property type="entry name" value="NADH-SPECIFIC METHYLGLYOXAL REDUCTASE-RELATED"/>
    <property type="match status" value="1"/>
</dbReference>
<protein>
    <recommendedName>
        <fullName evidence="3">NADP-dependent oxidoreductase domain-containing protein</fullName>
    </recommendedName>
</protein>
<sequence length="648" mass="69840">MSPPTLIFGAGFVGVSFATPSELQELLQFLQKNNINRIDTARRYPAVNSGRSEQLLGEVKTAGQEFTVDTKIKVVGSDASGSLTAAKIKESVLESMEALRASELGLANYTAEQIGKWMHVCDEKGYVRPSVYQGQYNLLCRRCEDDIMPVLRKYDMAFNAYSPLAGGFLTGKPTSGNTANTRFEAGNKMGAGHSNWYDKPIMYEAVRKLQECIEPLGMTLTEVSMRWLMFHSALGEGDGVIVGGSKVEQIEGNLGDVEKGEVTAGGVGDGGGVVGDSEGGGAHRHLNQRPHRARERLVALSPKRRHRDRNGQFEIVARGRKTLRRAQPVPEPQPVRHEQGGEEDDGEIDNERRGHPHHGDDLVHDAVALGREEDEDGEEEADERPRGQVFEENGVVPVRARPFSNRKAGDDGGAEGDAEEDGHARRDGRIRHIDPVAAAAANDGDEKDRQRRIEHHLQHGINRNKHRAVLDIPAREPRPHEHHGDAPRHPDQNQPLPQPLLIRQKGPREREHERGSRDPIDGNRKSDLDPEIPPPLLLAQGAAAAAAAAAVQGFEADFAQDGVHHDEEAEGDGEGDGGEVPALQRAGRAGDEGAEEDARRDGEEDPEGQEAVEEGEGGEGGGRGGGGGGGGRGGLLFGVGGGGDWEGG</sequence>
<dbReference type="SUPFAM" id="SSF51430">
    <property type="entry name" value="NAD(P)-linked oxidoreductase"/>
    <property type="match status" value="1"/>
</dbReference>
<dbReference type="Proteomes" id="UP000664203">
    <property type="component" value="Unassembled WGS sequence"/>
</dbReference>
<reference evidence="4" key="1">
    <citation type="submission" date="2021-03" db="EMBL/GenBank/DDBJ databases">
        <authorList>
            <person name="Tagirdzhanova G."/>
        </authorList>
    </citation>
    <scope>NUCLEOTIDE SEQUENCE</scope>
</reference>
<feature type="region of interest" description="Disordered" evidence="2">
    <location>
        <begin position="557"/>
        <end position="648"/>
    </location>
</feature>
<evidence type="ECO:0000256" key="2">
    <source>
        <dbReference type="SAM" id="MobiDB-lite"/>
    </source>
</evidence>
<comment type="caution">
    <text evidence="4">The sequence shown here is derived from an EMBL/GenBank/DDBJ whole genome shotgun (WGS) entry which is preliminary data.</text>
</comment>
<feature type="compositionally biased region" description="Basic and acidic residues" evidence="2">
    <location>
        <begin position="421"/>
        <end position="434"/>
    </location>
</feature>
<evidence type="ECO:0000256" key="1">
    <source>
        <dbReference type="ARBA" id="ARBA00023002"/>
    </source>
</evidence>
<feature type="compositionally biased region" description="Basic and acidic residues" evidence="2">
    <location>
        <begin position="473"/>
        <end position="491"/>
    </location>
</feature>
<dbReference type="InterPro" id="IPR050523">
    <property type="entry name" value="AKR_Detox_Biosynth"/>
</dbReference>
<feature type="compositionally biased region" description="Basic and acidic residues" evidence="2">
    <location>
        <begin position="444"/>
        <end position="457"/>
    </location>
</feature>
<gene>
    <name evidence="4" type="ORF">ALECFALPRED_000618</name>
</gene>
<feature type="compositionally biased region" description="Acidic residues" evidence="2">
    <location>
        <begin position="568"/>
        <end position="577"/>
    </location>
</feature>
<feature type="compositionally biased region" description="Basic and acidic residues" evidence="2">
    <location>
        <begin position="349"/>
        <end position="364"/>
    </location>
</feature>
<dbReference type="InterPro" id="IPR036812">
    <property type="entry name" value="NAD(P)_OxRdtase_dom_sf"/>
</dbReference>
<dbReference type="Pfam" id="PF00248">
    <property type="entry name" value="Aldo_ket_red"/>
    <property type="match status" value="1"/>
</dbReference>
<feature type="compositionally biased region" description="Low complexity" evidence="2">
    <location>
        <begin position="492"/>
        <end position="501"/>
    </location>
</feature>
<dbReference type="GO" id="GO:0016491">
    <property type="term" value="F:oxidoreductase activity"/>
    <property type="evidence" value="ECO:0007669"/>
    <property type="project" value="UniProtKB-KW"/>
</dbReference>
<keyword evidence="5" id="KW-1185">Reference proteome</keyword>
<feature type="compositionally biased region" description="Basic residues" evidence="2">
    <location>
        <begin position="282"/>
        <end position="294"/>
    </location>
</feature>
<keyword evidence="1" id="KW-0560">Oxidoreductase</keyword>
<evidence type="ECO:0000259" key="3">
    <source>
        <dbReference type="Pfam" id="PF00248"/>
    </source>
</evidence>
<feature type="compositionally biased region" description="Basic and acidic residues" evidence="2">
    <location>
        <begin position="588"/>
        <end position="602"/>
    </location>
</feature>
<feature type="compositionally biased region" description="Acidic residues" evidence="2">
    <location>
        <begin position="603"/>
        <end position="617"/>
    </location>
</feature>
<dbReference type="OrthoDB" id="48988at2759"/>
<dbReference type="Gene3D" id="3.20.20.100">
    <property type="entry name" value="NADP-dependent oxidoreductase domain"/>
    <property type="match status" value="2"/>
</dbReference>
<feature type="compositionally biased region" description="Basic and acidic residues" evidence="2">
    <location>
        <begin position="506"/>
        <end position="528"/>
    </location>
</feature>
<evidence type="ECO:0000313" key="4">
    <source>
        <dbReference type="EMBL" id="CAF9905444.1"/>
    </source>
</evidence>
<feature type="compositionally biased region" description="Acidic residues" evidence="2">
    <location>
        <begin position="372"/>
        <end position="382"/>
    </location>
</feature>
<dbReference type="InterPro" id="IPR023210">
    <property type="entry name" value="NADP_OxRdtase_dom"/>
</dbReference>
<evidence type="ECO:0000313" key="5">
    <source>
        <dbReference type="Proteomes" id="UP000664203"/>
    </source>
</evidence>
<accession>A0A8H3EHP7</accession>
<dbReference type="EMBL" id="CAJPDR010000011">
    <property type="protein sequence ID" value="CAF9905444.1"/>
    <property type="molecule type" value="Genomic_DNA"/>
</dbReference>
<feature type="domain" description="NADP-dependent oxidoreductase" evidence="3">
    <location>
        <begin position="103"/>
        <end position="257"/>
    </location>
</feature>
<organism evidence="4 5">
    <name type="scientific">Alectoria fallacina</name>
    <dbReference type="NCBI Taxonomy" id="1903189"/>
    <lineage>
        <taxon>Eukaryota</taxon>
        <taxon>Fungi</taxon>
        <taxon>Dikarya</taxon>
        <taxon>Ascomycota</taxon>
        <taxon>Pezizomycotina</taxon>
        <taxon>Lecanoromycetes</taxon>
        <taxon>OSLEUM clade</taxon>
        <taxon>Lecanoromycetidae</taxon>
        <taxon>Lecanorales</taxon>
        <taxon>Lecanorineae</taxon>
        <taxon>Parmeliaceae</taxon>
        <taxon>Alectoria</taxon>
    </lineage>
</organism>
<proteinExistence type="predicted"/>
<dbReference type="PANTHER" id="PTHR43364:SF4">
    <property type="entry name" value="NAD(P)-LINKED OXIDOREDUCTASE SUPERFAMILY PROTEIN"/>
    <property type="match status" value="1"/>
</dbReference>
<feature type="compositionally biased region" description="Gly residues" evidence="2">
    <location>
        <begin position="263"/>
        <end position="280"/>
    </location>
</feature>
<name>A0A8H3EHP7_9LECA</name>